<protein>
    <submittedName>
        <fullName evidence="1">Uncharacterized protein</fullName>
    </submittedName>
</protein>
<comment type="caution">
    <text evidence="1">The sequence shown here is derived from an EMBL/GenBank/DDBJ whole genome shotgun (WGS) entry which is preliminary data.</text>
</comment>
<sequence>MVCPAGGDVGTCSAGRRVSPLSSFSSLFSSISSSRSDAADGLLSITAPSAPLHCPAASPPPQQQQLIIITSIHQDKDSRHHEVPPLKFVMILKSVITEKKCGNLLPSPAVPARHFDWTSLVNRCHG</sequence>
<gene>
    <name evidence="1" type="ORF">JOB18_049448</name>
</gene>
<evidence type="ECO:0000313" key="2">
    <source>
        <dbReference type="Proteomes" id="UP000693946"/>
    </source>
</evidence>
<reference evidence="1 2" key="1">
    <citation type="journal article" date="2021" name="Sci. Rep.">
        <title>Chromosome anchoring in Senegalese sole (Solea senegalensis) reveals sex-associated markers and genome rearrangements in flatfish.</title>
        <authorList>
            <person name="Guerrero-Cozar I."/>
            <person name="Gomez-Garrido J."/>
            <person name="Berbel C."/>
            <person name="Martinez-Blanch J.F."/>
            <person name="Alioto T."/>
            <person name="Claros M.G."/>
            <person name="Gagnaire P.A."/>
            <person name="Manchado M."/>
        </authorList>
    </citation>
    <scope>NUCLEOTIDE SEQUENCE [LARGE SCALE GENOMIC DNA]</scope>
    <source>
        <strain evidence="1">Sse05_10M</strain>
    </source>
</reference>
<name>A0AAV6Q0H7_SOLSE</name>
<evidence type="ECO:0000313" key="1">
    <source>
        <dbReference type="EMBL" id="KAG7480368.1"/>
    </source>
</evidence>
<dbReference type="Proteomes" id="UP000693946">
    <property type="component" value="Linkage Group LG8"/>
</dbReference>
<organism evidence="1 2">
    <name type="scientific">Solea senegalensis</name>
    <name type="common">Senegalese sole</name>
    <dbReference type="NCBI Taxonomy" id="28829"/>
    <lineage>
        <taxon>Eukaryota</taxon>
        <taxon>Metazoa</taxon>
        <taxon>Chordata</taxon>
        <taxon>Craniata</taxon>
        <taxon>Vertebrata</taxon>
        <taxon>Euteleostomi</taxon>
        <taxon>Actinopterygii</taxon>
        <taxon>Neopterygii</taxon>
        <taxon>Teleostei</taxon>
        <taxon>Neoteleostei</taxon>
        <taxon>Acanthomorphata</taxon>
        <taxon>Carangaria</taxon>
        <taxon>Pleuronectiformes</taxon>
        <taxon>Pleuronectoidei</taxon>
        <taxon>Soleidae</taxon>
        <taxon>Solea</taxon>
    </lineage>
</organism>
<accession>A0AAV6Q0H7</accession>
<proteinExistence type="predicted"/>
<dbReference type="AlphaFoldDB" id="A0AAV6Q0H7"/>
<dbReference type="EMBL" id="JAGKHQ010000020">
    <property type="protein sequence ID" value="KAG7480368.1"/>
    <property type="molecule type" value="Genomic_DNA"/>
</dbReference>
<keyword evidence="2" id="KW-1185">Reference proteome</keyword>